<name>A0A3E1AZC3_RHILT</name>
<dbReference type="AlphaFoldDB" id="A0A3E1AZC3"/>
<dbReference type="Proteomes" id="UP000256748">
    <property type="component" value="Unassembled WGS sequence"/>
</dbReference>
<dbReference type="EMBL" id="NAOO01000045">
    <property type="protein sequence ID" value="RFB82310.1"/>
    <property type="molecule type" value="Genomic_DNA"/>
</dbReference>
<comment type="caution">
    <text evidence="1">The sequence shown here is derived from an EMBL/GenBank/DDBJ whole genome shotgun (WGS) entry which is preliminary data.</text>
</comment>
<gene>
    <name evidence="1" type="ORF">B5K10_31940</name>
</gene>
<sequence length="91" mass="10191">MRIALTGEIGMALPVLLEGGLQIIWNRQETVPEKRAQDSGSALPAVRCRLFDFGMELSSWVSARLISKSRSGRSCPRARNCRAREYPDCRP</sequence>
<accession>A0A3E1AZC3</accession>
<protein>
    <submittedName>
        <fullName evidence="1">Uncharacterized protein</fullName>
    </submittedName>
</protein>
<organism evidence="1 2">
    <name type="scientific">Rhizobium leguminosarum bv. trifolii</name>
    <dbReference type="NCBI Taxonomy" id="386"/>
    <lineage>
        <taxon>Bacteria</taxon>
        <taxon>Pseudomonadati</taxon>
        <taxon>Pseudomonadota</taxon>
        <taxon>Alphaproteobacteria</taxon>
        <taxon>Hyphomicrobiales</taxon>
        <taxon>Rhizobiaceae</taxon>
        <taxon>Rhizobium/Agrobacterium group</taxon>
        <taxon>Rhizobium</taxon>
    </lineage>
</organism>
<evidence type="ECO:0000313" key="2">
    <source>
        <dbReference type="Proteomes" id="UP000256748"/>
    </source>
</evidence>
<reference evidence="1 2" key="1">
    <citation type="submission" date="2017-03" db="EMBL/GenBank/DDBJ databases">
        <title>Genome analysis of Rhizobial strains effectives or ineffectives for nitrogen fixation isolated from bean seeds.</title>
        <authorList>
            <person name="Peralta H."/>
            <person name="Aguilar-Vera A."/>
            <person name="Mora Y."/>
            <person name="Vargas-Lagunas C."/>
            <person name="Girard L."/>
            <person name="Mora J."/>
        </authorList>
    </citation>
    <scope>NUCLEOTIDE SEQUENCE [LARGE SCALE GENOMIC DNA]</scope>
    <source>
        <strain evidence="1 2">CCGM5</strain>
    </source>
</reference>
<evidence type="ECO:0000313" key="1">
    <source>
        <dbReference type="EMBL" id="RFB82310.1"/>
    </source>
</evidence>
<proteinExistence type="predicted"/>